<dbReference type="GO" id="GO:0000776">
    <property type="term" value="C:kinetochore"/>
    <property type="evidence" value="ECO:0007669"/>
    <property type="project" value="TreeGrafter"/>
</dbReference>
<dbReference type="Pfam" id="PF08317">
    <property type="entry name" value="Spc7"/>
    <property type="match status" value="1"/>
</dbReference>
<dbReference type="InterPro" id="IPR013253">
    <property type="entry name" value="Spc7_domain"/>
</dbReference>
<feature type="region of interest" description="Disordered" evidence="2">
    <location>
        <begin position="276"/>
        <end position="341"/>
    </location>
</feature>
<dbReference type="InterPro" id="IPR033338">
    <property type="entry name" value="Spc105/Spc7"/>
</dbReference>
<protein>
    <recommendedName>
        <fullName evidence="3">Spc7 kinetochore protein domain-containing protein</fullName>
    </recommendedName>
</protein>
<evidence type="ECO:0000313" key="4">
    <source>
        <dbReference type="EMBL" id="KAG7726763.1"/>
    </source>
</evidence>
<feature type="coiled-coil region" evidence="1">
    <location>
        <begin position="623"/>
        <end position="671"/>
    </location>
</feature>
<evidence type="ECO:0000256" key="1">
    <source>
        <dbReference type="SAM" id="Coils"/>
    </source>
</evidence>
<feature type="region of interest" description="Disordered" evidence="2">
    <location>
        <begin position="191"/>
        <end position="248"/>
    </location>
</feature>
<dbReference type="PANTHER" id="PTHR28260">
    <property type="entry name" value="SPINDLE POLE BODY COMPONENT SPC105"/>
    <property type="match status" value="1"/>
</dbReference>
<name>A0AAN6D597_9ASCO</name>
<accession>A0AAN6D597</accession>
<dbReference type="SMART" id="SM00787">
    <property type="entry name" value="Spc7"/>
    <property type="match status" value="1"/>
</dbReference>
<gene>
    <name evidence="4" type="ORF">KL933_003046</name>
</gene>
<feature type="domain" description="Spc7 kinetochore protein" evidence="3">
    <location>
        <begin position="423"/>
        <end position="729"/>
    </location>
</feature>
<dbReference type="GO" id="GO:0034501">
    <property type="term" value="P:protein localization to kinetochore"/>
    <property type="evidence" value="ECO:0007669"/>
    <property type="project" value="TreeGrafter"/>
</dbReference>
<reference evidence="4" key="1">
    <citation type="journal article" date="2021" name="G3 (Bethesda)">
        <title>Genomic diversity, chromosomal rearrangements, and interspecies hybridization in the ogataea polymorpha species complex.</title>
        <authorList>
            <person name="Hanson S.J."/>
            <person name="Cinneide E.O."/>
            <person name="Salzberg L.I."/>
            <person name="Wolfe K.H."/>
            <person name="McGowan J."/>
            <person name="Fitzpatrick D.A."/>
            <person name="Matlin K."/>
        </authorList>
    </citation>
    <scope>NUCLEOTIDE SEQUENCE</scope>
    <source>
        <strain evidence="4">83-405-1</strain>
    </source>
</reference>
<feature type="compositionally biased region" description="Basic and acidic residues" evidence="2">
    <location>
        <begin position="226"/>
        <end position="246"/>
    </location>
</feature>
<proteinExistence type="predicted"/>
<dbReference type="PANTHER" id="PTHR28260:SF1">
    <property type="entry name" value="SPINDLE POLE BODY COMPONENT SPC105"/>
    <property type="match status" value="1"/>
</dbReference>
<feature type="compositionally biased region" description="Basic and acidic residues" evidence="2">
    <location>
        <begin position="375"/>
        <end position="386"/>
    </location>
</feature>
<dbReference type="GO" id="GO:1990758">
    <property type="term" value="P:mitotic sister chromatid biorientation"/>
    <property type="evidence" value="ECO:0007669"/>
    <property type="project" value="TreeGrafter"/>
</dbReference>
<evidence type="ECO:0000259" key="3">
    <source>
        <dbReference type="SMART" id="SM00787"/>
    </source>
</evidence>
<organism evidence="4 5">
    <name type="scientific">Ogataea haglerorum</name>
    <dbReference type="NCBI Taxonomy" id="1937702"/>
    <lineage>
        <taxon>Eukaryota</taxon>
        <taxon>Fungi</taxon>
        <taxon>Dikarya</taxon>
        <taxon>Ascomycota</taxon>
        <taxon>Saccharomycotina</taxon>
        <taxon>Pichiomycetes</taxon>
        <taxon>Pichiales</taxon>
        <taxon>Pichiaceae</taxon>
        <taxon>Ogataea</taxon>
    </lineage>
</organism>
<comment type="caution">
    <text evidence="4">The sequence shown here is derived from an EMBL/GenBank/DDBJ whole genome shotgun (WGS) entry which is preliminary data.</text>
</comment>
<evidence type="ECO:0000313" key="5">
    <source>
        <dbReference type="Proteomes" id="UP000738402"/>
    </source>
</evidence>
<dbReference type="AlphaFoldDB" id="A0AAN6D597"/>
<feature type="region of interest" description="Disordered" evidence="2">
    <location>
        <begin position="359"/>
        <end position="390"/>
    </location>
</feature>
<dbReference type="GO" id="GO:0007094">
    <property type="term" value="P:mitotic spindle assembly checkpoint signaling"/>
    <property type="evidence" value="ECO:0007669"/>
    <property type="project" value="TreeGrafter"/>
</dbReference>
<dbReference type="EMBL" id="JAHLUH010000008">
    <property type="protein sequence ID" value="KAG7726763.1"/>
    <property type="molecule type" value="Genomic_DNA"/>
</dbReference>
<sequence length="867" mass="99734">MSSSEFPTEKENVAPHHFPYKVRKPNRRHTLLPVPPRSILKASADQNHTIAIIPKNKSKKRRVSFATDVDVRSIIHRTHEANEGAHDIGFNPRRRDSLQVIPSYSQKRISFFGRNDNSPSADENEDCSQVVDKTQMSPGSIEEDNMSQPMEMSEELNAEVRELVRRNYDAETETFDPTEAPNLEATFNQIEEEDTMEFTQPVRRPEKPNPESVDEPEVSQPMDLAEPDRLEIDTGENRDTLQREPENSMEITQAIHCNHEEPIDTEETMEMTQINKPTADSQEPMEFTQPVRTIARDQSFSNLRTPPRLEKPHISTPSSSARAQKIRTDEFGSPQSASKDSMLDLGELAKPKDIIQNLRKAEEQQDEEGFCQKQDGQDEQKDKEFTEQNASADMSAFEESIIIAEKVPLAEVTMDSENEEANFEDDDDDYVHVTLPQFLNQVQVQFYDNIGPSERELTVTSEGSGSQALHKYVDAVTEFPNFDYFYHLIAQRKSGIDRSQKSINDFSEAIINNNPTSVREFYESTDEVQKDLKVNYQALASLARTIAEHGNLVFMKNSLEGLLKSYENRKASVNSQVADMEEIRAAFSSEYQECVKRKADLTKTLALLHDRQKNFANVDLDKLELLKGRVEDAQEQNARLRETKGELQKVIAEEEEKFKHVSAKLLEAHEEDKRLKKRVMEIKLPSQNELYLLQQQFVDLQRTTQVELLVLNEREFKVQIMKELEVRIDLSTGTRTLKMSPTDMQFSDLYSKFAVRFQSVKGVSLKDYFVQLRQSYAQFRELVRELRILQLYYQFQQKDNDMVITITKSDLYRLDARFNVDELLSLSEPVKVTTHVVSLCGSEFAADDILKNALSETSLHILQRMEI</sequence>
<evidence type="ECO:0000256" key="2">
    <source>
        <dbReference type="SAM" id="MobiDB-lite"/>
    </source>
</evidence>
<feature type="coiled-coil region" evidence="1">
    <location>
        <begin position="556"/>
        <end position="583"/>
    </location>
</feature>
<dbReference type="Proteomes" id="UP000738402">
    <property type="component" value="Unassembled WGS sequence"/>
</dbReference>
<keyword evidence="1" id="KW-0175">Coiled coil</keyword>